<keyword evidence="3" id="KW-1185">Reference proteome</keyword>
<feature type="transmembrane region" description="Helical" evidence="1">
    <location>
        <begin position="116"/>
        <end position="140"/>
    </location>
</feature>
<reference evidence="2 3" key="1">
    <citation type="submission" date="2024-06" db="EMBL/GenBank/DDBJ databases">
        <title>The Natural Products Discovery Center: Release of the First 8490 Sequenced Strains for Exploring Actinobacteria Biosynthetic Diversity.</title>
        <authorList>
            <person name="Kalkreuter E."/>
            <person name="Kautsar S.A."/>
            <person name="Yang D."/>
            <person name="Bader C.D."/>
            <person name="Teijaro C.N."/>
            <person name="Fluegel L."/>
            <person name="Davis C.M."/>
            <person name="Simpson J.R."/>
            <person name="Lauterbach L."/>
            <person name="Steele A.D."/>
            <person name="Gui C."/>
            <person name="Meng S."/>
            <person name="Li G."/>
            <person name="Viehrig K."/>
            <person name="Ye F."/>
            <person name="Su P."/>
            <person name="Kiefer A.F."/>
            <person name="Nichols A."/>
            <person name="Cepeda A.J."/>
            <person name="Yan W."/>
            <person name="Fan B."/>
            <person name="Jiang Y."/>
            <person name="Adhikari A."/>
            <person name="Zheng C.-J."/>
            <person name="Schuster L."/>
            <person name="Cowan T.M."/>
            <person name="Smanski M.J."/>
            <person name="Chevrette M.G."/>
            <person name="De Carvalho L.P.S."/>
            <person name="Shen B."/>
        </authorList>
    </citation>
    <scope>NUCLEOTIDE SEQUENCE [LARGE SCALE GENOMIC DNA]</scope>
    <source>
        <strain evidence="2 3">NPDC048946</strain>
    </source>
</reference>
<protein>
    <recommendedName>
        <fullName evidence="4">ABC transporter permease</fullName>
    </recommendedName>
</protein>
<proteinExistence type="predicted"/>
<feature type="transmembrane region" description="Helical" evidence="1">
    <location>
        <begin position="147"/>
        <end position="170"/>
    </location>
</feature>
<gene>
    <name evidence="2" type="ORF">AB0C36_38415</name>
</gene>
<evidence type="ECO:0000313" key="3">
    <source>
        <dbReference type="Proteomes" id="UP001551482"/>
    </source>
</evidence>
<sequence length="225" mass="23465">MTGLVVAALSAREVGRRRTAVLLVIALPLCFYLVRRDLPGQSTRLLAIGVGWAVATLTVFVVNASRSLDPRLRLAGASVLDIIGGRLLAMTGIGAALATAYSALVGVSRGDLAHPWGAVLMLLLTAVVAAPFGGLIAALLPRELEGALALLIVCATQLLADPAGSAAKLMPFWSARSLGNYTVDAAPTTALWHAVLHAAATWVLCTALTLAVFARRLRVARYPEP</sequence>
<name>A0ABV3DUD6_9ACTN</name>
<evidence type="ECO:0000256" key="1">
    <source>
        <dbReference type="SAM" id="Phobius"/>
    </source>
</evidence>
<organism evidence="2 3">
    <name type="scientific">Streptodolium elevatio</name>
    <dbReference type="NCBI Taxonomy" id="3157996"/>
    <lineage>
        <taxon>Bacteria</taxon>
        <taxon>Bacillati</taxon>
        <taxon>Actinomycetota</taxon>
        <taxon>Actinomycetes</taxon>
        <taxon>Kitasatosporales</taxon>
        <taxon>Streptomycetaceae</taxon>
        <taxon>Streptodolium</taxon>
    </lineage>
</organism>
<evidence type="ECO:0008006" key="4">
    <source>
        <dbReference type="Google" id="ProtNLM"/>
    </source>
</evidence>
<dbReference type="RefSeq" id="WP_358363413.1">
    <property type="nucleotide sequence ID" value="NZ_JBEZFP010000170.1"/>
</dbReference>
<feature type="transmembrane region" description="Helical" evidence="1">
    <location>
        <begin position="46"/>
        <end position="64"/>
    </location>
</feature>
<feature type="transmembrane region" description="Helical" evidence="1">
    <location>
        <begin position="190"/>
        <end position="213"/>
    </location>
</feature>
<evidence type="ECO:0000313" key="2">
    <source>
        <dbReference type="EMBL" id="MEU8139361.1"/>
    </source>
</evidence>
<accession>A0ABV3DUD6</accession>
<feature type="transmembrane region" description="Helical" evidence="1">
    <location>
        <begin position="85"/>
        <end position="104"/>
    </location>
</feature>
<dbReference type="Proteomes" id="UP001551482">
    <property type="component" value="Unassembled WGS sequence"/>
</dbReference>
<keyword evidence="1" id="KW-0472">Membrane</keyword>
<comment type="caution">
    <text evidence="2">The sequence shown here is derived from an EMBL/GenBank/DDBJ whole genome shotgun (WGS) entry which is preliminary data.</text>
</comment>
<keyword evidence="1" id="KW-0812">Transmembrane</keyword>
<keyword evidence="1" id="KW-1133">Transmembrane helix</keyword>
<feature type="transmembrane region" description="Helical" evidence="1">
    <location>
        <begin position="19"/>
        <end position="34"/>
    </location>
</feature>
<dbReference type="EMBL" id="JBEZFP010000170">
    <property type="protein sequence ID" value="MEU8139361.1"/>
    <property type="molecule type" value="Genomic_DNA"/>
</dbReference>